<dbReference type="Gene3D" id="1.10.10.10">
    <property type="entry name" value="Winged helix-like DNA-binding domain superfamily/Winged helix DNA-binding domain"/>
    <property type="match status" value="1"/>
</dbReference>
<dbReference type="SUPFAM" id="SSF100950">
    <property type="entry name" value="NagB/RpiA/CoA transferase-like"/>
    <property type="match status" value="1"/>
</dbReference>
<keyword evidence="1" id="KW-0805">Transcription regulation</keyword>
<evidence type="ECO:0000313" key="5">
    <source>
        <dbReference type="EMBL" id="MFD1717782.1"/>
    </source>
</evidence>
<name>A0ABW4L3P3_9MICO</name>
<evidence type="ECO:0000259" key="4">
    <source>
        <dbReference type="PROSITE" id="PS51000"/>
    </source>
</evidence>
<comment type="caution">
    <text evidence="5">The sequence shown here is derived from an EMBL/GenBank/DDBJ whole genome shotgun (WGS) entry which is preliminary data.</text>
</comment>
<dbReference type="SMART" id="SM00420">
    <property type="entry name" value="HTH_DEOR"/>
    <property type="match status" value="1"/>
</dbReference>
<evidence type="ECO:0000313" key="6">
    <source>
        <dbReference type="Proteomes" id="UP001597277"/>
    </source>
</evidence>
<dbReference type="GO" id="GO:0003677">
    <property type="term" value="F:DNA binding"/>
    <property type="evidence" value="ECO:0007669"/>
    <property type="project" value="UniProtKB-KW"/>
</dbReference>
<dbReference type="PROSITE" id="PS00894">
    <property type="entry name" value="HTH_DEOR_1"/>
    <property type="match status" value="1"/>
</dbReference>
<dbReference type="Gene3D" id="3.40.50.1360">
    <property type="match status" value="1"/>
</dbReference>
<proteinExistence type="predicted"/>
<dbReference type="SUPFAM" id="SSF46785">
    <property type="entry name" value="Winged helix' DNA-binding domain"/>
    <property type="match status" value="1"/>
</dbReference>
<dbReference type="InterPro" id="IPR036388">
    <property type="entry name" value="WH-like_DNA-bd_sf"/>
</dbReference>
<keyword evidence="6" id="KW-1185">Reference proteome</keyword>
<dbReference type="PROSITE" id="PS51000">
    <property type="entry name" value="HTH_DEOR_2"/>
    <property type="match status" value="1"/>
</dbReference>
<dbReference type="InterPro" id="IPR014036">
    <property type="entry name" value="DeoR-like_C"/>
</dbReference>
<feature type="domain" description="HTH deoR-type" evidence="4">
    <location>
        <begin position="3"/>
        <end position="58"/>
    </location>
</feature>
<gene>
    <name evidence="5" type="ORF">ACFSE6_08045</name>
</gene>
<dbReference type="EMBL" id="JBHUEE010000003">
    <property type="protein sequence ID" value="MFD1717782.1"/>
    <property type="molecule type" value="Genomic_DNA"/>
</dbReference>
<reference evidence="6" key="1">
    <citation type="journal article" date="2019" name="Int. J. Syst. Evol. Microbiol.">
        <title>The Global Catalogue of Microorganisms (GCM) 10K type strain sequencing project: providing services to taxonomists for standard genome sequencing and annotation.</title>
        <authorList>
            <consortium name="The Broad Institute Genomics Platform"/>
            <consortium name="The Broad Institute Genome Sequencing Center for Infectious Disease"/>
            <person name="Wu L."/>
            <person name="Ma J."/>
        </authorList>
    </citation>
    <scope>NUCLEOTIDE SEQUENCE [LARGE SCALE GENOMIC DNA]</scope>
    <source>
        <strain evidence="6">JCM 17130</strain>
    </source>
</reference>
<dbReference type="InterPro" id="IPR037171">
    <property type="entry name" value="NagB/RpiA_transferase-like"/>
</dbReference>
<keyword evidence="2 5" id="KW-0238">DNA-binding</keyword>
<accession>A0ABW4L3P3</accession>
<protein>
    <submittedName>
        <fullName evidence="5">DeoR/GlpR family DNA-binding transcription regulator</fullName>
    </submittedName>
</protein>
<dbReference type="SMART" id="SM01134">
    <property type="entry name" value="DeoRC"/>
    <property type="match status" value="1"/>
</dbReference>
<dbReference type="PRINTS" id="PR00037">
    <property type="entry name" value="HTHLACR"/>
</dbReference>
<dbReference type="Pfam" id="PF08220">
    <property type="entry name" value="HTH_DeoR"/>
    <property type="match status" value="1"/>
</dbReference>
<evidence type="ECO:0000256" key="1">
    <source>
        <dbReference type="ARBA" id="ARBA00023015"/>
    </source>
</evidence>
<evidence type="ECO:0000256" key="3">
    <source>
        <dbReference type="ARBA" id="ARBA00023163"/>
    </source>
</evidence>
<dbReference type="RefSeq" id="WP_388004753.1">
    <property type="nucleotide sequence ID" value="NZ_JBHUEE010000003.1"/>
</dbReference>
<dbReference type="Pfam" id="PF00455">
    <property type="entry name" value="DeoRC"/>
    <property type="match status" value="1"/>
</dbReference>
<evidence type="ECO:0000256" key="2">
    <source>
        <dbReference type="ARBA" id="ARBA00023125"/>
    </source>
</evidence>
<dbReference type="InterPro" id="IPR036390">
    <property type="entry name" value="WH_DNA-bd_sf"/>
</dbReference>
<dbReference type="Proteomes" id="UP001597277">
    <property type="component" value="Unassembled WGS sequence"/>
</dbReference>
<keyword evidence="3" id="KW-0804">Transcription</keyword>
<dbReference type="InterPro" id="IPR001034">
    <property type="entry name" value="DeoR_HTH"/>
</dbReference>
<dbReference type="PANTHER" id="PTHR30363:SF44">
    <property type="entry name" value="AGA OPERON TRANSCRIPTIONAL REPRESSOR-RELATED"/>
    <property type="match status" value="1"/>
</dbReference>
<organism evidence="5 6">
    <name type="scientific">Georgenia deserti</name>
    <dbReference type="NCBI Taxonomy" id="2093781"/>
    <lineage>
        <taxon>Bacteria</taxon>
        <taxon>Bacillati</taxon>
        <taxon>Actinomycetota</taxon>
        <taxon>Actinomycetes</taxon>
        <taxon>Micrococcales</taxon>
        <taxon>Bogoriellaceae</taxon>
        <taxon>Georgenia</taxon>
    </lineage>
</organism>
<dbReference type="PANTHER" id="PTHR30363">
    <property type="entry name" value="HTH-TYPE TRANSCRIPTIONAL REGULATOR SRLR-RELATED"/>
    <property type="match status" value="1"/>
</dbReference>
<dbReference type="InterPro" id="IPR018356">
    <property type="entry name" value="Tscrpt_reg_HTH_DeoR_CS"/>
</dbReference>
<sequence length="274" mass="28401">MRQQQRLNAILDALGAEGHLSIDAIVRRFAVSAATARRDLDVLARQRLVTRTHGGAVAAGSAYELPLQYKIARHARAKVAIAERAAQLVAPGEVVGLTGGTTTTQVARALGAAPRMSADRGHGVTVVTNALNIAYELAIRPHVKLVVTGGVARPQTFELVGPMAGATMAGLALDWAVIGVDGLDARYGATTPDEGEAAVNRDLVTTARRVVVVADGSKLGRSTFARICSLEEISTVVTDAEPEADLADALAAAEVEVIVARPARPDGRPSSPGG</sequence>
<dbReference type="InterPro" id="IPR050313">
    <property type="entry name" value="Carb_Metab_HTH_regulators"/>
</dbReference>